<keyword evidence="3" id="KW-1185">Reference proteome</keyword>
<gene>
    <name evidence="2" type="ORF">ACFQ4H_34420</name>
</gene>
<dbReference type="RefSeq" id="WP_377579408.1">
    <property type="nucleotide sequence ID" value="NZ_JBHTMP010000130.1"/>
</dbReference>
<name>A0ABW3YPG5_9ACTN</name>
<sequence>MMTNNEMSRLRRQMRQRIRDVVAERRLARQNDPARSTAAEQTQTTIDSAISEGSLVGS</sequence>
<proteinExistence type="predicted"/>
<comment type="caution">
    <text evidence="2">The sequence shown here is derived from an EMBL/GenBank/DDBJ whole genome shotgun (WGS) entry which is preliminary data.</text>
</comment>
<protein>
    <submittedName>
        <fullName evidence="2">Uncharacterized protein</fullName>
    </submittedName>
</protein>
<organism evidence="2 3">
    <name type="scientific">Micromonospora sonneratiae</name>
    <dbReference type="NCBI Taxonomy" id="1184706"/>
    <lineage>
        <taxon>Bacteria</taxon>
        <taxon>Bacillati</taxon>
        <taxon>Actinomycetota</taxon>
        <taxon>Actinomycetes</taxon>
        <taxon>Micromonosporales</taxon>
        <taxon>Micromonosporaceae</taxon>
        <taxon>Micromonospora</taxon>
    </lineage>
</organism>
<evidence type="ECO:0000313" key="3">
    <source>
        <dbReference type="Proteomes" id="UP001597260"/>
    </source>
</evidence>
<dbReference type="Proteomes" id="UP001597260">
    <property type="component" value="Unassembled WGS sequence"/>
</dbReference>
<evidence type="ECO:0000313" key="2">
    <source>
        <dbReference type="EMBL" id="MFD1326185.1"/>
    </source>
</evidence>
<reference evidence="3" key="1">
    <citation type="journal article" date="2019" name="Int. J. Syst. Evol. Microbiol.">
        <title>The Global Catalogue of Microorganisms (GCM) 10K type strain sequencing project: providing services to taxonomists for standard genome sequencing and annotation.</title>
        <authorList>
            <consortium name="The Broad Institute Genomics Platform"/>
            <consortium name="The Broad Institute Genome Sequencing Center for Infectious Disease"/>
            <person name="Wu L."/>
            <person name="Ma J."/>
        </authorList>
    </citation>
    <scope>NUCLEOTIDE SEQUENCE [LARGE SCALE GENOMIC DNA]</scope>
    <source>
        <strain evidence="3">JCM 31037</strain>
    </source>
</reference>
<feature type="compositionally biased region" description="Polar residues" evidence="1">
    <location>
        <begin position="38"/>
        <end position="48"/>
    </location>
</feature>
<evidence type="ECO:0000256" key="1">
    <source>
        <dbReference type="SAM" id="MobiDB-lite"/>
    </source>
</evidence>
<feature type="region of interest" description="Disordered" evidence="1">
    <location>
        <begin position="24"/>
        <end position="58"/>
    </location>
</feature>
<accession>A0ABW3YPG5</accession>
<dbReference type="EMBL" id="JBHTMP010000130">
    <property type="protein sequence ID" value="MFD1326185.1"/>
    <property type="molecule type" value="Genomic_DNA"/>
</dbReference>